<protein>
    <recommendedName>
        <fullName evidence="3">Pentapeptide repeat-containing protein</fullName>
    </recommendedName>
</protein>
<name>A0ABQ3RPG2_STRRR</name>
<dbReference type="PANTHER" id="PTHR14136">
    <property type="entry name" value="BTB_POZ DOMAIN-CONTAINING PROTEIN KCTD9"/>
    <property type="match status" value="1"/>
</dbReference>
<dbReference type="Proteomes" id="UP000646738">
    <property type="component" value="Unassembled WGS sequence"/>
</dbReference>
<evidence type="ECO:0000313" key="1">
    <source>
        <dbReference type="EMBL" id="GHI57675.1"/>
    </source>
</evidence>
<accession>A0ABQ3RPG2</accession>
<evidence type="ECO:0008006" key="3">
    <source>
        <dbReference type="Google" id="ProtNLM"/>
    </source>
</evidence>
<gene>
    <name evidence="1" type="ORF">Srubr_75210</name>
</gene>
<dbReference type="PANTHER" id="PTHR14136:SF17">
    <property type="entry name" value="BTB_POZ DOMAIN-CONTAINING PROTEIN KCTD9"/>
    <property type="match status" value="1"/>
</dbReference>
<sequence>MTKLLAAFLRQHPTACAEDHQCGVVAEDVMAAFVAIARRPRRLDRAFSINLRELKVCGAEVYGYDEESQADLESVDLDGACLKGADLEFANMCGAGLDGANLEGAILDGVNLAVAKLRGANLKDAHLSRVNLSSADLTDATGLEVESLLAGDFNLHTKFPPEIMQDERMKKRLSE</sequence>
<dbReference type="SUPFAM" id="SSF141571">
    <property type="entry name" value="Pentapeptide repeat-like"/>
    <property type="match status" value="1"/>
</dbReference>
<evidence type="ECO:0000313" key="2">
    <source>
        <dbReference type="Proteomes" id="UP000646738"/>
    </source>
</evidence>
<organism evidence="1 2">
    <name type="scientific">Streptomyces rubradiris</name>
    <name type="common">Streptomyces achromogenes subsp. rubradiris</name>
    <dbReference type="NCBI Taxonomy" id="285531"/>
    <lineage>
        <taxon>Bacteria</taxon>
        <taxon>Bacillati</taxon>
        <taxon>Actinomycetota</taxon>
        <taxon>Actinomycetes</taxon>
        <taxon>Kitasatosporales</taxon>
        <taxon>Streptomycetaceae</taxon>
        <taxon>Streptomyces</taxon>
    </lineage>
</organism>
<dbReference type="InterPro" id="IPR001646">
    <property type="entry name" value="5peptide_repeat"/>
</dbReference>
<dbReference type="InterPro" id="IPR051082">
    <property type="entry name" value="Pentapeptide-BTB/POZ_domain"/>
</dbReference>
<comment type="caution">
    <text evidence="1">The sequence shown here is derived from an EMBL/GenBank/DDBJ whole genome shotgun (WGS) entry which is preliminary data.</text>
</comment>
<proteinExistence type="predicted"/>
<dbReference type="EMBL" id="BNEA01000015">
    <property type="protein sequence ID" value="GHI57675.1"/>
    <property type="molecule type" value="Genomic_DNA"/>
</dbReference>
<keyword evidence="2" id="KW-1185">Reference proteome</keyword>
<dbReference type="Pfam" id="PF00805">
    <property type="entry name" value="Pentapeptide"/>
    <property type="match status" value="1"/>
</dbReference>
<dbReference type="Gene3D" id="2.160.20.80">
    <property type="entry name" value="E3 ubiquitin-protein ligase SopA"/>
    <property type="match status" value="1"/>
</dbReference>
<reference evidence="2" key="1">
    <citation type="submission" date="2023-07" db="EMBL/GenBank/DDBJ databases">
        <title>Whole genome shotgun sequence of Streptomyces achromogenes subsp. rubradiris NBRC 14000.</title>
        <authorList>
            <person name="Komaki H."/>
            <person name="Tamura T."/>
        </authorList>
    </citation>
    <scope>NUCLEOTIDE SEQUENCE [LARGE SCALE GENOMIC DNA]</scope>
    <source>
        <strain evidence="2">NBRC 14000</strain>
    </source>
</reference>